<sequence length="511" mass="56724">MDKRDYIDVDGEHDAVRPPKRARHTPAPDPSAPSTSYKPQNGNGYAATLPPLSQSILGAEPLDEFIREVADFVHAMINSRPEGAGTVEVEAKVGVLRDKVSGHRLQLPVLVETILLPNSFEYRFESNMSAMQHKHFNTLLNDLMLSSKTSSAPTPSPLTYTHLRLVDSFYQADGHDRIRMTRDEKTGEIHACVRKVRLGDLDIYSPKRASDWRISVNVEIPVPPPVGSATHTRRKDRMSYTHEECIIDLTQVTSSSAGLSSKPEVLHELEVEIARPTYLLATSAKRGDPSASEAERSAFDELIRVFVNNARVLAIIQGLAIAVLLVQVSLKIPADGALFRRPAFNAYPFSTCTKTNPLKTVFTDLAFCSSSPINDLQVNRCHTKGVVLDVVAVSLTRFGALESSPNLPILSSPLLLYLIHGSTTSLQRFFGGTRHCMSCYAQTEANCGARMQHILMPIDFDIYWRIIGKTKVVTQSPCWCQLHIRSPGSVRRPSLSFLSILSLFWYNVETD</sequence>
<keyword evidence="8" id="KW-0506">mRNA capping</keyword>
<organism evidence="11 12">
    <name type="scientific">Sparassis crispa</name>
    <dbReference type="NCBI Taxonomy" id="139825"/>
    <lineage>
        <taxon>Eukaryota</taxon>
        <taxon>Fungi</taxon>
        <taxon>Dikarya</taxon>
        <taxon>Basidiomycota</taxon>
        <taxon>Agaricomycotina</taxon>
        <taxon>Agaricomycetes</taxon>
        <taxon>Polyporales</taxon>
        <taxon>Sparassidaceae</taxon>
        <taxon>Sparassis</taxon>
    </lineage>
</organism>
<dbReference type="GeneID" id="38786605"/>
<feature type="domain" description="mRNA triphosphatase Cet1-like" evidence="10">
    <location>
        <begin position="63"/>
        <end position="273"/>
    </location>
</feature>
<gene>
    <name evidence="11" type="ORF">SCP_1700120</name>
</gene>
<comment type="function">
    <text evidence="8">First step of mRNA capping. Converts the 5'-triphosphate end of a nascent mRNA chain into a diphosphate end.</text>
</comment>
<dbReference type="SUPFAM" id="SSF55154">
    <property type="entry name" value="CYTH-like phosphatases"/>
    <property type="match status" value="1"/>
</dbReference>
<dbReference type="FunCoup" id="A0A401H5H0">
    <property type="interactions" value="36"/>
</dbReference>
<dbReference type="CDD" id="cd07470">
    <property type="entry name" value="CYTH-like_mRNA_RTPase"/>
    <property type="match status" value="1"/>
</dbReference>
<evidence type="ECO:0000313" key="11">
    <source>
        <dbReference type="EMBL" id="GBE89688.1"/>
    </source>
</evidence>
<dbReference type="InParanoid" id="A0A401H5H0"/>
<keyword evidence="6 8" id="KW-0539">Nucleus</keyword>
<evidence type="ECO:0000256" key="1">
    <source>
        <dbReference type="ARBA" id="ARBA00001946"/>
    </source>
</evidence>
<dbReference type="STRING" id="139825.A0A401H5H0"/>
<dbReference type="GO" id="GO:0031533">
    <property type="term" value="C:mRNA capping enzyme complex"/>
    <property type="evidence" value="ECO:0007669"/>
    <property type="project" value="UniProtKB-UniRule"/>
</dbReference>
<evidence type="ECO:0000256" key="8">
    <source>
        <dbReference type="RuleBase" id="RU367053"/>
    </source>
</evidence>
<keyword evidence="12" id="KW-1185">Reference proteome</keyword>
<evidence type="ECO:0000256" key="5">
    <source>
        <dbReference type="ARBA" id="ARBA00022801"/>
    </source>
</evidence>
<feature type="compositionally biased region" description="Basic and acidic residues" evidence="9">
    <location>
        <begin position="1"/>
        <end position="17"/>
    </location>
</feature>
<dbReference type="EC" id="3.6.1.74" evidence="8"/>
<evidence type="ECO:0000256" key="3">
    <source>
        <dbReference type="ARBA" id="ARBA00006345"/>
    </source>
</evidence>
<dbReference type="OrthoDB" id="272147at2759"/>
<keyword evidence="5 8" id="KW-0378">Hydrolase</keyword>
<dbReference type="Proteomes" id="UP000287166">
    <property type="component" value="Unassembled WGS sequence"/>
</dbReference>
<reference evidence="11 12" key="1">
    <citation type="journal article" date="2018" name="Sci. Rep.">
        <title>Genome sequence of the cauliflower mushroom Sparassis crispa (Hanabiratake) and its association with beneficial usage.</title>
        <authorList>
            <person name="Kiyama R."/>
            <person name="Furutani Y."/>
            <person name="Kawaguchi K."/>
            <person name="Nakanishi T."/>
        </authorList>
    </citation>
    <scope>NUCLEOTIDE SEQUENCE [LARGE SCALE GENOMIC DNA]</scope>
</reference>
<evidence type="ECO:0000259" key="10">
    <source>
        <dbReference type="Pfam" id="PF02940"/>
    </source>
</evidence>
<dbReference type="PANTHER" id="PTHR28118">
    <property type="entry name" value="POLYNUCLEOTIDE 5'-TRIPHOSPHATASE-RELATED"/>
    <property type="match status" value="1"/>
</dbReference>
<dbReference type="PANTHER" id="PTHR28118:SF1">
    <property type="entry name" value="POLYNUCLEOTIDE 5'-TRIPHOSPHATASE CTL1-RELATED"/>
    <property type="match status" value="1"/>
</dbReference>
<keyword evidence="4 8" id="KW-0507">mRNA processing</keyword>
<comment type="catalytic activity">
    <reaction evidence="7">
        <text>a 5'-end triphospho-ribonucleoside in mRNA + H2O = a 5'-end diphospho-ribonucleoside in mRNA + phosphate + H(+)</text>
        <dbReference type="Rhea" id="RHEA:67004"/>
        <dbReference type="Rhea" id="RHEA-COMP:17164"/>
        <dbReference type="Rhea" id="RHEA-COMP:17165"/>
        <dbReference type="ChEBI" id="CHEBI:15377"/>
        <dbReference type="ChEBI" id="CHEBI:15378"/>
        <dbReference type="ChEBI" id="CHEBI:43474"/>
        <dbReference type="ChEBI" id="CHEBI:167616"/>
        <dbReference type="ChEBI" id="CHEBI:167618"/>
        <dbReference type="EC" id="3.6.1.74"/>
    </reaction>
    <physiologicalReaction direction="left-to-right" evidence="7">
        <dbReference type="Rhea" id="RHEA:67005"/>
    </physiologicalReaction>
</comment>
<dbReference type="EMBL" id="BFAD01000017">
    <property type="protein sequence ID" value="GBE89688.1"/>
    <property type="molecule type" value="Genomic_DNA"/>
</dbReference>
<dbReference type="GO" id="GO:0006370">
    <property type="term" value="P:7-methylguanosine mRNA capping"/>
    <property type="evidence" value="ECO:0007669"/>
    <property type="project" value="UniProtKB-UniRule"/>
</dbReference>
<proteinExistence type="inferred from homology"/>
<evidence type="ECO:0000256" key="7">
    <source>
        <dbReference type="ARBA" id="ARBA00047740"/>
    </source>
</evidence>
<dbReference type="GO" id="GO:0140818">
    <property type="term" value="F:mRNA 5'-triphosphate monophosphatase activity"/>
    <property type="evidence" value="ECO:0007669"/>
    <property type="project" value="UniProtKB-EC"/>
</dbReference>
<protein>
    <recommendedName>
        <fullName evidence="8">mRNA-capping enzyme subunit beta</fullName>
        <ecNumber evidence="8">3.6.1.74</ecNumber>
    </recommendedName>
    <alternativeName>
        <fullName evidence="8">mRNA 5'-phosphatase</fullName>
    </alternativeName>
    <alternativeName>
        <fullName evidence="8">mRNA 5'-triphosphate monophosphatase</fullName>
    </alternativeName>
</protein>
<dbReference type="InterPro" id="IPR040343">
    <property type="entry name" value="Cet1/Ctl1"/>
</dbReference>
<evidence type="ECO:0000256" key="2">
    <source>
        <dbReference type="ARBA" id="ARBA00004123"/>
    </source>
</evidence>
<dbReference type="Pfam" id="PF02940">
    <property type="entry name" value="mRNA_triPase"/>
    <property type="match status" value="1"/>
</dbReference>
<evidence type="ECO:0000256" key="4">
    <source>
        <dbReference type="ARBA" id="ARBA00022664"/>
    </source>
</evidence>
<comment type="cofactor">
    <cofactor evidence="1 8">
        <name>Mg(2+)</name>
        <dbReference type="ChEBI" id="CHEBI:18420"/>
    </cofactor>
</comment>
<evidence type="ECO:0000256" key="6">
    <source>
        <dbReference type="ARBA" id="ARBA00023242"/>
    </source>
</evidence>
<dbReference type="InterPro" id="IPR004206">
    <property type="entry name" value="mRNA_triPase_Cet1"/>
</dbReference>
<comment type="subunit">
    <text evidence="8">Heterodimer. The mRNA-capping enzyme is composed of two separate chains alpha and beta, respectively a mRNA guanylyltransferase and an mRNA 5'-triphosphate monophosphatase.</text>
</comment>
<dbReference type="RefSeq" id="XP_027620601.1">
    <property type="nucleotide sequence ID" value="XM_027764800.1"/>
</dbReference>
<comment type="similarity">
    <text evidence="3 8">Belongs to the fungal TPase family.</text>
</comment>
<dbReference type="Gene3D" id="3.20.100.10">
    <property type="entry name" value="mRNA triphosphatase Cet1-like"/>
    <property type="match status" value="1"/>
</dbReference>
<evidence type="ECO:0000256" key="9">
    <source>
        <dbReference type="SAM" id="MobiDB-lite"/>
    </source>
</evidence>
<comment type="caution">
    <text evidence="11">The sequence shown here is derived from an EMBL/GenBank/DDBJ whole genome shotgun (WGS) entry which is preliminary data.</text>
</comment>
<feature type="region of interest" description="Disordered" evidence="9">
    <location>
        <begin position="1"/>
        <end position="45"/>
    </location>
</feature>
<comment type="subcellular location">
    <subcellularLocation>
        <location evidence="2 8">Nucleus</location>
    </subcellularLocation>
</comment>
<name>A0A401H5H0_9APHY</name>
<dbReference type="InterPro" id="IPR033469">
    <property type="entry name" value="CYTH-like_dom_sf"/>
</dbReference>
<dbReference type="InterPro" id="IPR037009">
    <property type="entry name" value="mRNA_triPase_Cet1_sf"/>
</dbReference>
<dbReference type="GO" id="GO:0004651">
    <property type="term" value="F:polynucleotide 5'-phosphatase activity"/>
    <property type="evidence" value="ECO:0007669"/>
    <property type="project" value="UniProtKB-UniRule"/>
</dbReference>
<evidence type="ECO:0000313" key="12">
    <source>
        <dbReference type="Proteomes" id="UP000287166"/>
    </source>
</evidence>
<accession>A0A401H5H0</accession>
<dbReference type="AlphaFoldDB" id="A0A401H5H0"/>